<dbReference type="InterPro" id="IPR036928">
    <property type="entry name" value="AS_sf"/>
</dbReference>
<dbReference type="SUPFAM" id="SSF55486">
    <property type="entry name" value="Metalloproteases ('zincins'), catalytic domain"/>
    <property type="match status" value="1"/>
</dbReference>
<comment type="catalytic activity">
    <reaction evidence="19">
        <text>N-(9Z-hexadecenoyl) ethanolamine + H2O = (9Z)-hexadecenoate + ethanolamine</text>
        <dbReference type="Rhea" id="RHEA:35563"/>
        <dbReference type="ChEBI" id="CHEBI:15377"/>
        <dbReference type="ChEBI" id="CHEBI:32372"/>
        <dbReference type="ChEBI" id="CHEBI:57603"/>
        <dbReference type="ChEBI" id="CHEBI:71465"/>
    </reaction>
    <physiologicalReaction direction="left-to-right" evidence="19">
        <dbReference type="Rhea" id="RHEA:35564"/>
    </physiologicalReaction>
</comment>
<comment type="catalytic activity">
    <reaction evidence="1">
        <text>(9Z)-octadecenamide + H2O = (9Z)-octadecenoate + NH4(+)</text>
        <dbReference type="Rhea" id="RHEA:26506"/>
        <dbReference type="ChEBI" id="CHEBI:15377"/>
        <dbReference type="ChEBI" id="CHEBI:28938"/>
        <dbReference type="ChEBI" id="CHEBI:30823"/>
        <dbReference type="ChEBI" id="CHEBI:116314"/>
        <dbReference type="EC" id="3.5.1.99"/>
    </reaction>
    <physiologicalReaction direction="left-to-right" evidence="1">
        <dbReference type="Rhea" id="RHEA:26507"/>
    </physiologicalReaction>
</comment>
<dbReference type="InterPro" id="IPR032394">
    <property type="entry name" value="Anoct_dimer"/>
</dbReference>
<evidence type="ECO:0000256" key="10">
    <source>
        <dbReference type="ARBA" id="ARBA00022989"/>
    </source>
</evidence>
<dbReference type="GO" id="GO:0016042">
    <property type="term" value="P:lipid catabolic process"/>
    <property type="evidence" value="ECO:0007669"/>
    <property type="project" value="UniProtKB-KW"/>
</dbReference>
<dbReference type="InterPro" id="IPR049452">
    <property type="entry name" value="Anoctamin_TM"/>
</dbReference>
<feature type="transmembrane region" description="Helical" evidence="23">
    <location>
        <begin position="645"/>
        <end position="666"/>
    </location>
</feature>
<comment type="catalytic activity">
    <reaction evidence="17">
        <text>N-(5Z,8Z,11Z,14Z-eicosatetraenoyl)-L-serine + H2O = (5Z,8Z,11Z,14Z)-eicosatetraenoate + L-serine</text>
        <dbReference type="Rhea" id="RHEA:64116"/>
        <dbReference type="ChEBI" id="CHEBI:15377"/>
        <dbReference type="ChEBI" id="CHEBI:32395"/>
        <dbReference type="ChEBI" id="CHEBI:33384"/>
        <dbReference type="ChEBI" id="CHEBI:149697"/>
    </reaction>
    <physiologicalReaction direction="left-to-right" evidence="17">
        <dbReference type="Rhea" id="RHEA:64117"/>
    </physiologicalReaction>
</comment>
<dbReference type="Gene3D" id="3.90.1300.10">
    <property type="entry name" value="Amidase signature (AS) domain"/>
    <property type="match status" value="1"/>
</dbReference>
<dbReference type="Pfam" id="PF04547">
    <property type="entry name" value="Anoctamin"/>
    <property type="match status" value="1"/>
</dbReference>
<evidence type="ECO:0000256" key="22">
    <source>
        <dbReference type="ARBA" id="ARBA00052709"/>
    </source>
</evidence>
<keyword evidence="8" id="KW-0378">Hydrolase</keyword>
<evidence type="ECO:0000259" key="24">
    <source>
        <dbReference type="Pfam" id="PF01400"/>
    </source>
</evidence>
<evidence type="ECO:0000256" key="15">
    <source>
        <dbReference type="ARBA" id="ARBA00048052"/>
    </source>
</evidence>
<dbReference type="GO" id="GO:0005886">
    <property type="term" value="C:plasma membrane"/>
    <property type="evidence" value="ECO:0007669"/>
    <property type="project" value="UniProtKB-SubCell"/>
</dbReference>
<evidence type="ECO:0000256" key="3">
    <source>
        <dbReference type="ARBA" id="ARBA00009199"/>
    </source>
</evidence>
<evidence type="ECO:0000256" key="1">
    <source>
        <dbReference type="ARBA" id="ARBA00000208"/>
    </source>
</evidence>
<dbReference type="SUPFAM" id="SSF75304">
    <property type="entry name" value="Amidase signature (AS) enzymes"/>
    <property type="match status" value="1"/>
</dbReference>
<dbReference type="Pfam" id="PF01400">
    <property type="entry name" value="Astacin"/>
    <property type="match status" value="1"/>
</dbReference>
<keyword evidence="7 23" id="KW-0812">Transmembrane</keyword>
<dbReference type="GO" id="GO:0004222">
    <property type="term" value="F:metalloendopeptidase activity"/>
    <property type="evidence" value="ECO:0007669"/>
    <property type="project" value="InterPro"/>
</dbReference>
<evidence type="ECO:0000256" key="7">
    <source>
        <dbReference type="ARBA" id="ARBA00022692"/>
    </source>
</evidence>
<evidence type="ECO:0000256" key="23">
    <source>
        <dbReference type="RuleBase" id="RU280814"/>
    </source>
</evidence>
<keyword evidence="10 23" id="KW-1133">Transmembrane helix</keyword>
<reference evidence="29" key="1">
    <citation type="submission" date="2024-02" db="UniProtKB">
        <authorList>
            <consortium name="WormBaseParasite"/>
        </authorList>
    </citation>
    <scope>IDENTIFICATION</scope>
</reference>
<evidence type="ECO:0000256" key="21">
    <source>
        <dbReference type="ARBA" id="ARBA00052458"/>
    </source>
</evidence>
<dbReference type="PROSITE" id="PS00571">
    <property type="entry name" value="AMIDASES"/>
    <property type="match status" value="1"/>
</dbReference>
<evidence type="ECO:0000256" key="2">
    <source>
        <dbReference type="ARBA" id="ARBA00004651"/>
    </source>
</evidence>
<dbReference type="Gene3D" id="3.40.390.10">
    <property type="entry name" value="Collagenase (Catalytic Domain)"/>
    <property type="match status" value="1"/>
</dbReference>
<evidence type="ECO:0000313" key="29">
    <source>
        <dbReference type="WBParaSite" id="TCONS_00013022.p1"/>
    </source>
</evidence>
<feature type="domain" description="Peptidase M12A" evidence="24">
    <location>
        <begin position="1693"/>
        <end position="1871"/>
    </location>
</feature>
<dbReference type="InterPro" id="IPR024079">
    <property type="entry name" value="MetalloPept_cat_dom_sf"/>
</dbReference>
<feature type="transmembrane region" description="Helical" evidence="23">
    <location>
        <begin position="555"/>
        <end position="579"/>
    </location>
</feature>
<comment type="caution">
    <text evidence="23">Lacks conserved residue(s) required for the propagation of feature annotation.</text>
</comment>
<comment type="catalytic activity">
    <reaction evidence="14">
        <text>(9Z)-octadecenoate + glycine = N-(9Z-octadecenoyl)glycine + H2O</text>
        <dbReference type="Rhea" id="RHEA:51316"/>
        <dbReference type="ChEBI" id="CHEBI:15377"/>
        <dbReference type="ChEBI" id="CHEBI:30823"/>
        <dbReference type="ChEBI" id="CHEBI:57305"/>
        <dbReference type="ChEBI" id="CHEBI:133992"/>
    </reaction>
    <physiologicalReaction direction="right-to-left" evidence="14">
        <dbReference type="Rhea" id="RHEA:51318"/>
    </physiologicalReaction>
</comment>
<comment type="catalytic activity">
    <reaction evidence="18">
        <text>N-(15Z-tetracosenoyl)-ethanolamine + H2O = (15Z)-tetracosenoate + ethanolamine</text>
        <dbReference type="Rhea" id="RHEA:63144"/>
        <dbReference type="ChEBI" id="CHEBI:15377"/>
        <dbReference type="ChEBI" id="CHEBI:32392"/>
        <dbReference type="ChEBI" id="CHEBI:57603"/>
        <dbReference type="ChEBI" id="CHEBI:146187"/>
    </reaction>
    <physiologicalReaction direction="left-to-right" evidence="18">
        <dbReference type="Rhea" id="RHEA:63145"/>
    </physiologicalReaction>
</comment>
<evidence type="ECO:0000259" key="26">
    <source>
        <dbReference type="Pfam" id="PF04547"/>
    </source>
</evidence>
<evidence type="ECO:0000256" key="8">
    <source>
        <dbReference type="ARBA" id="ARBA00022801"/>
    </source>
</evidence>
<protein>
    <recommendedName>
        <fullName evidence="23">Anoctamin</fullName>
    </recommendedName>
</protein>
<keyword evidence="5" id="KW-1003">Cell membrane</keyword>
<dbReference type="WBParaSite" id="TCONS_00013022.p1">
    <property type="protein sequence ID" value="TCONS_00013022.p1"/>
    <property type="gene ID" value="XLOC_008810"/>
</dbReference>
<evidence type="ECO:0000256" key="6">
    <source>
        <dbReference type="ARBA" id="ARBA00022553"/>
    </source>
</evidence>
<dbReference type="GO" id="GO:0017064">
    <property type="term" value="F:fatty acid amide hydrolase activity"/>
    <property type="evidence" value="ECO:0007669"/>
    <property type="project" value="UniProtKB-EC"/>
</dbReference>
<evidence type="ECO:0000313" key="28">
    <source>
        <dbReference type="Proteomes" id="UP000035681"/>
    </source>
</evidence>
<comment type="similarity">
    <text evidence="3">Belongs to the amidase family.</text>
</comment>
<keyword evidence="11" id="KW-0443">Lipid metabolism</keyword>
<dbReference type="PANTHER" id="PTHR12308:SF84">
    <property type="entry name" value="ANOCTAMIN"/>
    <property type="match status" value="1"/>
</dbReference>
<dbReference type="InterPro" id="IPR023631">
    <property type="entry name" value="Amidase_dom"/>
</dbReference>
<evidence type="ECO:0000256" key="20">
    <source>
        <dbReference type="ARBA" id="ARBA00051454"/>
    </source>
</evidence>
<evidence type="ECO:0000259" key="25">
    <source>
        <dbReference type="Pfam" id="PF01425"/>
    </source>
</evidence>
<evidence type="ECO:0000256" key="18">
    <source>
        <dbReference type="ARBA" id="ARBA00050992"/>
    </source>
</evidence>
<evidence type="ECO:0000256" key="11">
    <source>
        <dbReference type="ARBA" id="ARBA00023098"/>
    </source>
</evidence>
<dbReference type="GO" id="GO:0005254">
    <property type="term" value="F:chloride channel activity"/>
    <property type="evidence" value="ECO:0007669"/>
    <property type="project" value="TreeGrafter"/>
</dbReference>
<organism evidence="28 29">
    <name type="scientific">Strongyloides stercoralis</name>
    <name type="common">Threadworm</name>
    <dbReference type="NCBI Taxonomy" id="6248"/>
    <lineage>
        <taxon>Eukaryota</taxon>
        <taxon>Metazoa</taxon>
        <taxon>Ecdysozoa</taxon>
        <taxon>Nematoda</taxon>
        <taxon>Chromadorea</taxon>
        <taxon>Rhabditida</taxon>
        <taxon>Tylenchina</taxon>
        <taxon>Panagrolaimomorpha</taxon>
        <taxon>Strongyloidoidea</taxon>
        <taxon>Strongyloididae</taxon>
        <taxon>Strongyloides</taxon>
    </lineage>
</organism>
<dbReference type="GO" id="GO:0046983">
    <property type="term" value="F:protein dimerization activity"/>
    <property type="evidence" value="ECO:0007669"/>
    <property type="project" value="InterPro"/>
</dbReference>
<dbReference type="Pfam" id="PF16178">
    <property type="entry name" value="Anoct_dimer"/>
    <property type="match status" value="1"/>
</dbReference>
<feature type="transmembrane region" description="Helical" evidence="23">
    <location>
        <begin position="787"/>
        <end position="810"/>
    </location>
</feature>
<comment type="catalytic activity">
    <reaction evidence="22">
        <text>N-(5Z,8Z,11Z,14Z)-eicosatetraenoyl-glycine + H2O = (5Z,8Z,11Z,14Z)-eicosatetraenoate + glycine</text>
        <dbReference type="Rhea" id="RHEA:64108"/>
        <dbReference type="ChEBI" id="CHEBI:15377"/>
        <dbReference type="ChEBI" id="CHEBI:32395"/>
        <dbReference type="ChEBI" id="CHEBI:57305"/>
        <dbReference type="ChEBI" id="CHEBI:59002"/>
    </reaction>
    <physiologicalReaction direction="left-to-right" evidence="22">
        <dbReference type="Rhea" id="RHEA:64109"/>
    </physiologicalReaction>
</comment>
<feature type="transmembrane region" description="Helical" evidence="23">
    <location>
        <begin position="599"/>
        <end position="618"/>
    </location>
</feature>
<evidence type="ECO:0000256" key="12">
    <source>
        <dbReference type="ARBA" id="ARBA00023136"/>
    </source>
</evidence>
<comment type="catalytic activity">
    <reaction evidence="20">
        <text>N-octadecanoyl ethanolamine + H2O = octadecanoate + ethanolamine</text>
        <dbReference type="Rhea" id="RHEA:63124"/>
        <dbReference type="ChEBI" id="CHEBI:15377"/>
        <dbReference type="ChEBI" id="CHEBI:25629"/>
        <dbReference type="ChEBI" id="CHEBI:57603"/>
        <dbReference type="ChEBI" id="CHEBI:85299"/>
    </reaction>
    <physiologicalReaction direction="left-to-right" evidence="20">
        <dbReference type="Rhea" id="RHEA:63125"/>
    </physiologicalReaction>
</comment>
<comment type="catalytic activity">
    <reaction evidence="16">
        <text>N-(5Z,8Z,11Z,14Z-eicosatetraenoyl)-ethanolamine + H2O = ethanolamine + (5Z,8Z,11Z,14Z)-eicosatetraenoate</text>
        <dbReference type="Rhea" id="RHEA:26136"/>
        <dbReference type="ChEBI" id="CHEBI:2700"/>
        <dbReference type="ChEBI" id="CHEBI:15377"/>
        <dbReference type="ChEBI" id="CHEBI:32395"/>
        <dbReference type="ChEBI" id="CHEBI:57603"/>
        <dbReference type="EC" id="3.5.1.99"/>
    </reaction>
    <physiologicalReaction direction="left-to-right" evidence="16">
        <dbReference type="Rhea" id="RHEA:26137"/>
    </physiologicalReaction>
</comment>
<dbReference type="FunFam" id="3.90.1300.10:FF:000001">
    <property type="entry name" value="Fatty-acid amide hydrolase 1"/>
    <property type="match status" value="1"/>
</dbReference>
<evidence type="ECO:0000256" key="19">
    <source>
        <dbReference type="ARBA" id="ARBA00051346"/>
    </source>
</evidence>
<comment type="catalytic activity">
    <reaction evidence="15">
        <text>N-(9Z-octadecenoyl) ethanolamine + H2O = ethanolamine + (9Z)-octadecenoate</text>
        <dbReference type="Rhea" id="RHEA:45060"/>
        <dbReference type="ChEBI" id="CHEBI:15377"/>
        <dbReference type="ChEBI" id="CHEBI:30823"/>
        <dbReference type="ChEBI" id="CHEBI:57603"/>
        <dbReference type="ChEBI" id="CHEBI:71466"/>
    </reaction>
    <physiologicalReaction direction="left-to-right" evidence="15">
        <dbReference type="Rhea" id="RHEA:45061"/>
    </physiologicalReaction>
</comment>
<evidence type="ECO:0000256" key="14">
    <source>
        <dbReference type="ARBA" id="ARBA00047450"/>
    </source>
</evidence>
<evidence type="ECO:0000259" key="27">
    <source>
        <dbReference type="Pfam" id="PF16178"/>
    </source>
</evidence>
<feature type="domain" description="Anoctamin dimerisation" evidence="27">
    <location>
        <begin position="121"/>
        <end position="386"/>
    </location>
</feature>
<keyword evidence="28" id="KW-1185">Reference proteome</keyword>
<evidence type="ECO:0000256" key="16">
    <source>
        <dbReference type="ARBA" id="ARBA00048606"/>
    </source>
</evidence>
<feature type="transmembrane region" description="Helical" evidence="23">
    <location>
        <begin position="411"/>
        <end position="430"/>
    </location>
</feature>
<evidence type="ECO:0000256" key="13">
    <source>
        <dbReference type="ARBA" id="ARBA00023180"/>
    </source>
</evidence>
<dbReference type="GO" id="GO:0006508">
    <property type="term" value="P:proteolysis"/>
    <property type="evidence" value="ECO:0007669"/>
    <property type="project" value="InterPro"/>
</dbReference>
<feature type="domain" description="Amidase" evidence="25">
    <location>
        <begin position="1172"/>
        <end position="1657"/>
    </location>
</feature>
<feature type="domain" description="Anoctamin transmembrane" evidence="26">
    <location>
        <begin position="389"/>
        <end position="989"/>
    </location>
</feature>
<evidence type="ECO:0000256" key="5">
    <source>
        <dbReference type="ARBA" id="ARBA00022475"/>
    </source>
</evidence>
<comment type="catalytic activity">
    <reaction evidence="21">
        <text>N-docosanoyl-ethanolamine + H2O = docosanoate + ethanolamine</text>
        <dbReference type="Rhea" id="RHEA:63128"/>
        <dbReference type="ChEBI" id="CHEBI:15377"/>
        <dbReference type="ChEBI" id="CHEBI:23858"/>
        <dbReference type="ChEBI" id="CHEBI:57603"/>
        <dbReference type="ChEBI" id="CHEBI:146186"/>
    </reaction>
    <physiologicalReaction direction="left-to-right" evidence="21">
        <dbReference type="Rhea" id="RHEA:63129"/>
    </physiologicalReaction>
</comment>
<accession>A0AAF5DKY0</accession>
<dbReference type="InterPro" id="IPR007632">
    <property type="entry name" value="Anoctamin"/>
</dbReference>
<proteinExistence type="inferred from homology"/>
<feature type="transmembrane region" description="Helical" evidence="23">
    <location>
        <begin position="955"/>
        <end position="975"/>
    </location>
</feature>
<dbReference type="PANTHER" id="PTHR12308">
    <property type="entry name" value="ANOCTAMIN"/>
    <property type="match status" value="1"/>
</dbReference>
<dbReference type="Pfam" id="PF01425">
    <property type="entry name" value="Amidase"/>
    <property type="match status" value="1"/>
</dbReference>
<keyword evidence="12 23" id="KW-0472">Membrane</keyword>
<comment type="subcellular location">
    <subcellularLocation>
        <location evidence="2">Cell membrane</location>
        <topology evidence="2">Multi-pass membrane protein</topology>
    </subcellularLocation>
    <subcellularLocation>
        <location evidence="23">Membrane</location>
        <topology evidence="23">Multi-pass membrane protein</topology>
    </subcellularLocation>
</comment>
<evidence type="ECO:0000256" key="4">
    <source>
        <dbReference type="ARBA" id="ARBA00009671"/>
    </source>
</evidence>
<dbReference type="AlphaFoldDB" id="A0AAF5DKY0"/>
<dbReference type="InterPro" id="IPR020556">
    <property type="entry name" value="Amidase_CS"/>
</dbReference>
<keyword evidence="6" id="KW-0597">Phosphoprotein</keyword>
<dbReference type="InterPro" id="IPR001506">
    <property type="entry name" value="Peptidase_M12A"/>
</dbReference>
<name>A0AAF5DKY0_STRER</name>
<evidence type="ECO:0000256" key="17">
    <source>
        <dbReference type="ARBA" id="ARBA00050294"/>
    </source>
</evidence>
<keyword evidence="9" id="KW-0442">Lipid degradation</keyword>
<comment type="similarity">
    <text evidence="4 23">Belongs to the anoctamin family.</text>
</comment>
<sequence>MNYNKTSSKNSIEKLEYLKEDDSKTPFFYDEENGNDVCNNKKETSSKSSITQPYLNESFSFSSDSNSVYNTPSLKLKESPKSNSEKDLLTIDAPFEKTSFEMQRLSCLEKSKISWEKEACFFSDGIRIIDYVLAYEDERFNAESDIENEQVIIMDEKETGREYGSIKKTKAVKRRIFQENLIALGLDIEEMPSHFYSSNKIIFVLIHAPFHVLCKQAEILKLKMPIIHSEEVNQVNFFDGWLDTWLIKKFRTTMKPELERRFEIKPKFRSPFIEERIECFENCHDPDNFFPRAERSRLVYDLLLRTKYNSEESSKCQIGIERMISRGIYYDAFPLHEPLRINKIILSTKETLDKSKKQLNINETTDRELLYKYWASLYSFWRLQPLDLIKRYFGTKIGIYFAWLGYYTKSLIWPSMIGLIIVLIAVSTSINDIPSNDVCSSDGIGEKVYLCPTCEKYCNFQKLRNNCVYAKLTYIFDNYYTVIFAVVMCLWGTLFLEGWKRFHSEIAYKWGMLDFEVEDETMRPDFQSKIKTKRINPVSKEEEPWLPRKEKLFRWFCSGMTVLFFICLVIAFAVGVIIYRVSFTFSLYGSDNEFYRNNAIIITSLLAGFINVCFIMILNRCYNWLAFKLTVWECPRTQTDFDNSYALKVFLFQFVNYYTSLFYIAFFKGRFNSVPNALDKTNDDTESTFRPSLEQCDPSGCMVELVIQLGTIMIGKQMFTAIIERLLPKFYIWFASLKNKSAKKKPNGIIPNKVNPQKEDKVMNQCDLDYSLNQVHKQYLFDEYLEMVIQFGFVTLFVTAFPLAPMFALLNNFIEVRIDAQKFICTFRRPMPAHAKNIGVWEGILSGISYTAVLVNACIIAFTSDFIPKLYYLFFKSNGDLQGYMDYSLSYFDATLVSNSTIYNDVNICRFRGFYRPTCKFMEKFPKITTYKIEECSDDYNVNDDWWKMMVMRCAFVLIFEHFVFALKVLIAYIIPDIPTKIVYQIQRERHLSRKAMLNQHDFNFNKKKKRLYQKLEKLKNTVNASNITNENKSKKSSVNYFKKSHPEMSKEVETLLVANQPFGVPQPENLSYCTNIVIPDVLETEHLPGEVHNRRISINIMRLLISMILPIWKKKEKIAKYNQERLEKIKSLKNEVEKALEDNYKICQILDGVDYQKLKELLLNGHVTPIDVLNYYQNKAILANEDVNCVCEFIEKSKEIAIYLTSKYNNYEERKKLPLYGIPVSIKECEQVAGCRNTLGYAYNLDNISNKDGSVMNVLIKAGAIPFVTTNVPQSLLSFSCSNPIYGVTRNPHKLTHTPGGSSGGEGALIAKDGSIIGIGGDVGGSIRIPAAYTGICGIKPSHLRFCSYPSAGSVPGRPLINASAGPMSKHVDGLIDICRIFFNASKEDIIRNVDPYTVPVPWDEEQFQSKNKVIKVGMYTYDGFFECLPAVKRAVEEAGDYLRQMKDENGKEKYSVKLFYPPNIPEAFGAFLKAVSVDGGEYLINNFKNDIILPEYKKILFLLNLPIWLRKVAAFLIKPFSYRYSLIATSVPTSTGDLRKTYEFIEKYRYKFVEQMKEEDIDVLLLPPNGTHAMPHDKPLEMIPVISYTGIFNLLDFGAGVVTTSKVNENDIANLETYKINDRYNNIAKNIGKDGFGLPLGVQVAAPPFKEETVLRVMKDIETMLHSKFPKFKPDFSQFGGITIRWYVGMYSRLNITNIEQGLQMIMDRSCVQFLREIDNPKDKKAPFIEFEDNTSCYVNDFNFKGDKKLMKKPYKLKIERGCNSKPGCIAKKVLFYMGMPPTIRRKDRNKYIKLDLKNVSKCYRKEFDILKKADLYKTGYDYSSLGHISPFYRGLFGQRTYSIKNSNNMWYLLNAGQEYGPSFTDYKWLFNRFCTKQCPNKLKCQNGGFQNFEGCSYCDCPNGYKGDCCDEIDDGQNCDMEKNMVATKENRTLTFFGIKLCYIQIKAKRGKKIKLSVSNGRLPSYNPCFEMQALTIKHKKDKSLTGLSLCTFVDHLHLTSEDETVLIQYKGESKNNMVKVSFMESGC</sequence>
<evidence type="ECO:0000256" key="9">
    <source>
        <dbReference type="ARBA" id="ARBA00022963"/>
    </source>
</evidence>
<dbReference type="Proteomes" id="UP000035681">
    <property type="component" value="Unplaced"/>
</dbReference>
<keyword evidence="13" id="KW-0325">Glycoprotein</keyword>
<feature type="transmembrane region" description="Helical" evidence="23">
    <location>
        <begin position="479"/>
        <end position="499"/>
    </location>
</feature>